<organism evidence="1 2">
    <name type="scientific">Leptospira noguchii serovar Autumnalis str. ZUN142</name>
    <dbReference type="NCBI Taxonomy" id="1085540"/>
    <lineage>
        <taxon>Bacteria</taxon>
        <taxon>Pseudomonadati</taxon>
        <taxon>Spirochaetota</taxon>
        <taxon>Spirochaetia</taxon>
        <taxon>Leptospirales</taxon>
        <taxon>Leptospiraceae</taxon>
        <taxon>Leptospira</taxon>
    </lineage>
</organism>
<proteinExistence type="predicted"/>
<comment type="caution">
    <text evidence="1">The sequence shown here is derived from an EMBL/GenBank/DDBJ whole genome shotgun (WGS) entry which is preliminary data.</text>
</comment>
<dbReference type="Proteomes" id="UP000012153">
    <property type="component" value="Unassembled WGS sequence"/>
</dbReference>
<evidence type="ECO:0000313" key="1">
    <source>
        <dbReference type="EMBL" id="EMO39489.1"/>
    </source>
</evidence>
<dbReference type="EMBL" id="AHOP02000054">
    <property type="protein sequence ID" value="EMO39489.1"/>
    <property type="molecule type" value="Genomic_DNA"/>
</dbReference>
<dbReference type="AlphaFoldDB" id="M6UEJ8"/>
<reference evidence="1 2" key="1">
    <citation type="submission" date="2013-01" db="EMBL/GenBank/DDBJ databases">
        <authorList>
            <person name="Harkins D.M."/>
            <person name="Durkin A.S."/>
            <person name="Brinkac L.M."/>
            <person name="Haft D.H."/>
            <person name="Selengut J.D."/>
            <person name="Sanka R."/>
            <person name="DePew J."/>
            <person name="Purushe J."/>
            <person name="Matthias M.A."/>
            <person name="Vinetz J.M."/>
            <person name="Sutton G.G."/>
            <person name="Nierman W.C."/>
            <person name="Fouts D.E."/>
        </authorList>
    </citation>
    <scope>NUCLEOTIDE SEQUENCE [LARGE SCALE GENOMIC DNA]</scope>
    <source>
        <strain evidence="1 2">ZUN142</strain>
    </source>
</reference>
<evidence type="ECO:0000313" key="2">
    <source>
        <dbReference type="Proteomes" id="UP000012153"/>
    </source>
</evidence>
<accession>M6UEJ8</accession>
<protein>
    <submittedName>
        <fullName evidence="1">Uncharacterized protein</fullName>
    </submittedName>
</protein>
<sequence length="53" mass="6363">MIVTFSNCDIVTPSIENKFKFQKESKNFFGEVSFRKTYKVNQERYNFTVETEL</sequence>
<name>M6UEJ8_9LEPT</name>
<gene>
    <name evidence="1" type="ORF">LEP1GSC186_1176</name>
</gene>